<dbReference type="SUPFAM" id="SSF81321">
    <property type="entry name" value="Family A G protein-coupled receptor-like"/>
    <property type="match status" value="1"/>
</dbReference>
<dbReference type="Gene3D" id="1.20.1070.10">
    <property type="entry name" value="Rhodopsin 7-helix transmembrane proteins"/>
    <property type="match status" value="1"/>
</dbReference>
<evidence type="ECO:0000256" key="9">
    <source>
        <dbReference type="ARBA" id="ARBA00023224"/>
    </source>
</evidence>
<dbReference type="PANTHER" id="PTHR24230:SF163">
    <property type="entry name" value="CORAZONIN RECEPTOR, ISOFORM B"/>
    <property type="match status" value="1"/>
</dbReference>
<dbReference type="InterPro" id="IPR000276">
    <property type="entry name" value="GPCR_Rhodpsn"/>
</dbReference>
<evidence type="ECO:0000256" key="2">
    <source>
        <dbReference type="ARBA" id="ARBA00010663"/>
    </source>
</evidence>
<proteinExistence type="inferred from homology"/>
<dbReference type="GO" id="GO:0005886">
    <property type="term" value="C:plasma membrane"/>
    <property type="evidence" value="ECO:0007669"/>
    <property type="project" value="UniProtKB-SubCell"/>
</dbReference>
<dbReference type="PROSITE" id="PS50262">
    <property type="entry name" value="G_PROTEIN_RECEP_F1_2"/>
    <property type="match status" value="1"/>
</dbReference>
<accession>A0A482WSE0</accession>
<keyword evidence="7" id="KW-0472">Membrane</keyword>
<keyword evidence="3" id="KW-1003">Cell membrane</keyword>
<reference evidence="11 12" key="1">
    <citation type="journal article" date="2017" name="Gigascience">
        <title>Genome sequence of the small brown planthopper, Laodelphax striatellus.</title>
        <authorList>
            <person name="Zhu J."/>
            <person name="Jiang F."/>
            <person name="Wang X."/>
            <person name="Yang P."/>
            <person name="Bao Y."/>
            <person name="Zhao W."/>
            <person name="Wang W."/>
            <person name="Lu H."/>
            <person name="Wang Q."/>
            <person name="Cui N."/>
            <person name="Li J."/>
            <person name="Chen X."/>
            <person name="Luo L."/>
            <person name="Yu J."/>
            <person name="Kang L."/>
            <person name="Cui F."/>
        </authorList>
    </citation>
    <scope>NUCLEOTIDE SEQUENCE [LARGE SCALE GENOMIC DNA]</scope>
    <source>
        <strain evidence="11">Lst14</strain>
    </source>
</reference>
<evidence type="ECO:0000256" key="5">
    <source>
        <dbReference type="ARBA" id="ARBA00022989"/>
    </source>
</evidence>
<comment type="subcellular location">
    <subcellularLocation>
        <location evidence="1">Cell membrane</location>
        <topology evidence="1">Multi-pass membrane protein</topology>
    </subcellularLocation>
</comment>
<dbReference type="PROSITE" id="PS00237">
    <property type="entry name" value="G_PROTEIN_RECEP_F1_1"/>
    <property type="match status" value="1"/>
</dbReference>
<dbReference type="Proteomes" id="UP000291343">
    <property type="component" value="Unassembled WGS sequence"/>
</dbReference>
<keyword evidence="8" id="KW-0675">Receptor</keyword>
<keyword evidence="4" id="KW-0812">Transmembrane</keyword>
<dbReference type="PANTHER" id="PTHR24230">
    <property type="entry name" value="G-PROTEIN COUPLED RECEPTOR"/>
    <property type="match status" value="1"/>
</dbReference>
<evidence type="ECO:0000256" key="8">
    <source>
        <dbReference type="ARBA" id="ARBA00023170"/>
    </source>
</evidence>
<dbReference type="OrthoDB" id="6435638at2759"/>
<evidence type="ECO:0000256" key="7">
    <source>
        <dbReference type="ARBA" id="ARBA00023136"/>
    </source>
</evidence>
<dbReference type="InParanoid" id="A0A482WSE0"/>
<comment type="similarity">
    <text evidence="2">Belongs to the G-protein coupled receptor 1 family.</text>
</comment>
<keyword evidence="9" id="KW-0807">Transducer</keyword>
<organism evidence="11 12">
    <name type="scientific">Laodelphax striatellus</name>
    <name type="common">Small brown planthopper</name>
    <name type="synonym">Delphax striatella</name>
    <dbReference type="NCBI Taxonomy" id="195883"/>
    <lineage>
        <taxon>Eukaryota</taxon>
        <taxon>Metazoa</taxon>
        <taxon>Ecdysozoa</taxon>
        <taxon>Arthropoda</taxon>
        <taxon>Hexapoda</taxon>
        <taxon>Insecta</taxon>
        <taxon>Pterygota</taxon>
        <taxon>Neoptera</taxon>
        <taxon>Paraneoptera</taxon>
        <taxon>Hemiptera</taxon>
        <taxon>Auchenorrhyncha</taxon>
        <taxon>Fulgoroidea</taxon>
        <taxon>Delphacidae</taxon>
        <taxon>Criomorphinae</taxon>
        <taxon>Laodelphax</taxon>
    </lineage>
</organism>
<name>A0A482WSE0_LAOST</name>
<protein>
    <recommendedName>
        <fullName evidence="10">G-protein coupled receptors family 1 profile domain-containing protein</fullName>
    </recommendedName>
</protein>
<evidence type="ECO:0000256" key="3">
    <source>
        <dbReference type="ARBA" id="ARBA00022475"/>
    </source>
</evidence>
<dbReference type="SMR" id="A0A482WSE0"/>
<dbReference type="STRING" id="195883.A0A482WSE0"/>
<evidence type="ECO:0000313" key="11">
    <source>
        <dbReference type="EMBL" id="RZF36172.1"/>
    </source>
</evidence>
<feature type="domain" description="G-protein coupled receptors family 1 profile" evidence="10">
    <location>
        <begin position="1"/>
        <end position="71"/>
    </location>
</feature>
<dbReference type="GO" id="GO:0035237">
    <property type="term" value="F:corazonin receptor activity"/>
    <property type="evidence" value="ECO:0007669"/>
    <property type="project" value="TreeGrafter"/>
</dbReference>
<keyword evidence="6" id="KW-0297">G-protein coupled receptor</keyword>
<dbReference type="AlphaFoldDB" id="A0A482WSE0"/>
<evidence type="ECO:0000256" key="1">
    <source>
        <dbReference type="ARBA" id="ARBA00004651"/>
    </source>
</evidence>
<comment type="caution">
    <text evidence="11">The sequence shown here is derived from an EMBL/GenBank/DDBJ whole genome shotgun (WGS) entry which is preliminary data.</text>
</comment>
<gene>
    <name evidence="11" type="ORF">LSTR_LSTR016268</name>
</gene>
<dbReference type="InterPro" id="IPR017452">
    <property type="entry name" value="GPCR_Rhodpsn_7TM"/>
</dbReference>
<keyword evidence="5" id="KW-1133">Transmembrane helix</keyword>
<evidence type="ECO:0000256" key="4">
    <source>
        <dbReference type="ARBA" id="ARBA00022692"/>
    </source>
</evidence>
<evidence type="ECO:0000256" key="6">
    <source>
        <dbReference type="ARBA" id="ARBA00023040"/>
    </source>
</evidence>
<keyword evidence="12" id="KW-1185">Reference proteome</keyword>
<dbReference type="Pfam" id="PF00001">
    <property type="entry name" value="7tm_1"/>
    <property type="match status" value="1"/>
</dbReference>
<sequence length="71" mass="8303">MFSLYLSTFILVLIGLDRFLAVRYPMRSLSTAKRCTKLVAGAWLLSFLLSLPQDMIELFPELRQEKHFRPL</sequence>
<evidence type="ECO:0000313" key="12">
    <source>
        <dbReference type="Proteomes" id="UP000291343"/>
    </source>
</evidence>
<evidence type="ECO:0000259" key="10">
    <source>
        <dbReference type="PROSITE" id="PS50262"/>
    </source>
</evidence>
<dbReference type="EMBL" id="QKKF02026882">
    <property type="protein sequence ID" value="RZF36172.1"/>
    <property type="molecule type" value="Genomic_DNA"/>
</dbReference>